<dbReference type="GO" id="GO:0005886">
    <property type="term" value="C:plasma membrane"/>
    <property type="evidence" value="ECO:0007669"/>
    <property type="project" value="UniProtKB-SubCell"/>
</dbReference>
<organism evidence="9 10">
    <name type="scientific">Arsenicitalea aurantiaca</name>
    <dbReference type="NCBI Taxonomy" id="1783274"/>
    <lineage>
        <taxon>Bacteria</taxon>
        <taxon>Pseudomonadati</taxon>
        <taxon>Pseudomonadota</taxon>
        <taxon>Alphaproteobacteria</taxon>
        <taxon>Hyphomicrobiales</taxon>
        <taxon>Devosiaceae</taxon>
        <taxon>Arsenicitalea</taxon>
    </lineage>
</organism>
<evidence type="ECO:0000259" key="8">
    <source>
        <dbReference type="PROSITE" id="PS50928"/>
    </source>
</evidence>
<protein>
    <submittedName>
        <fullName evidence="9">ABC transporter permease</fullName>
    </submittedName>
</protein>
<dbReference type="Proteomes" id="UP000281547">
    <property type="component" value="Unassembled WGS sequence"/>
</dbReference>
<evidence type="ECO:0000313" key="9">
    <source>
        <dbReference type="EMBL" id="RUT28889.1"/>
    </source>
</evidence>
<feature type="transmembrane region" description="Helical" evidence="7">
    <location>
        <begin position="101"/>
        <end position="120"/>
    </location>
</feature>
<feature type="transmembrane region" description="Helical" evidence="7">
    <location>
        <begin position="7"/>
        <end position="28"/>
    </location>
</feature>
<dbReference type="SUPFAM" id="SSF161098">
    <property type="entry name" value="MetI-like"/>
    <property type="match status" value="1"/>
</dbReference>
<dbReference type="PANTHER" id="PTHR30151">
    <property type="entry name" value="ALKANE SULFONATE ABC TRANSPORTER-RELATED, MEMBRANE SUBUNIT"/>
    <property type="match status" value="1"/>
</dbReference>
<sequence length="259" mass="28241">MNRKPSRLVLLSLEIGVPLLLIAAYALWAAPRNDLYFPPLDVILTRFVADWFGPRFFSDIVPSLRRMGTGYAIALVIGVSAGVLLGLSRRTRLAVLPIVDFFRALPPSTLLPLTMIVLGVDDSAKVTLIAMVCLFPILLNTIAGVSSIDPTLRETADVFGITRRNQLLHMVLPGALPAIFAGARTAMSLAIIMMVISEFVAATNGIGFAIWTARRSFDISAMWAGILVLGCLGYGLNLLFEALERRVLAWHHAARQKSE</sequence>
<feature type="transmembrane region" description="Helical" evidence="7">
    <location>
        <begin position="71"/>
        <end position="89"/>
    </location>
</feature>
<dbReference type="RefSeq" id="WP_127189613.1">
    <property type="nucleotide sequence ID" value="NZ_RZNJ01000006.1"/>
</dbReference>
<evidence type="ECO:0000256" key="5">
    <source>
        <dbReference type="ARBA" id="ARBA00022989"/>
    </source>
</evidence>
<dbReference type="PANTHER" id="PTHR30151:SF0">
    <property type="entry name" value="ABC TRANSPORTER PERMEASE PROTEIN MJ0413-RELATED"/>
    <property type="match status" value="1"/>
</dbReference>
<evidence type="ECO:0000256" key="7">
    <source>
        <dbReference type="RuleBase" id="RU363032"/>
    </source>
</evidence>
<dbReference type="OrthoDB" id="7957355at2"/>
<keyword evidence="4 7" id="KW-0812">Transmembrane</keyword>
<evidence type="ECO:0000313" key="10">
    <source>
        <dbReference type="Proteomes" id="UP000281547"/>
    </source>
</evidence>
<dbReference type="GO" id="GO:0055085">
    <property type="term" value="P:transmembrane transport"/>
    <property type="evidence" value="ECO:0007669"/>
    <property type="project" value="InterPro"/>
</dbReference>
<comment type="subcellular location">
    <subcellularLocation>
        <location evidence="1 7">Cell membrane</location>
        <topology evidence="1 7">Multi-pass membrane protein</topology>
    </subcellularLocation>
</comment>
<dbReference type="PROSITE" id="PS50928">
    <property type="entry name" value="ABC_TM1"/>
    <property type="match status" value="1"/>
</dbReference>
<dbReference type="CDD" id="cd06261">
    <property type="entry name" value="TM_PBP2"/>
    <property type="match status" value="1"/>
</dbReference>
<comment type="caution">
    <text evidence="9">The sequence shown here is derived from an EMBL/GenBank/DDBJ whole genome shotgun (WGS) entry which is preliminary data.</text>
</comment>
<feature type="transmembrane region" description="Helical" evidence="7">
    <location>
        <begin position="189"/>
        <end position="211"/>
    </location>
</feature>
<evidence type="ECO:0000256" key="1">
    <source>
        <dbReference type="ARBA" id="ARBA00004651"/>
    </source>
</evidence>
<evidence type="ECO:0000256" key="4">
    <source>
        <dbReference type="ARBA" id="ARBA00022692"/>
    </source>
</evidence>
<dbReference type="Gene3D" id="1.10.3720.10">
    <property type="entry name" value="MetI-like"/>
    <property type="match status" value="1"/>
</dbReference>
<dbReference type="InterPro" id="IPR000515">
    <property type="entry name" value="MetI-like"/>
</dbReference>
<feature type="transmembrane region" description="Helical" evidence="7">
    <location>
        <begin position="223"/>
        <end position="240"/>
    </location>
</feature>
<keyword evidence="2 7" id="KW-0813">Transport</keyword>
<evidence type="ECO:0000256" key="6">
    <source>
        <dbReference type="ARBA" id="ARBA00023136"/>
    </source>
</evidence>
<dbReference type="InterPro" id="IPR035906">
    <property type="entry name" value="MetI-like_sf"/>
</dbReference>
<name>A0A433X495_9HYPH</name>
<gene>
    <name evidence="9" type="ORF">EMQ25_16010</name>
</gene>
<dbReference type="Pfam" id="PF00528">
    <property type="entry name" value="BPD_transp_1"/>
    <property type="match status" value="1"/>
</dbReference>
<evidence type="ECO:0000256" key="2">
    <source>
        <dbReference type="ARBA" id="ARBA00022448"/>
    </source>
</evidence>
<evidence type="ECO:0000256" key="3">
    <source>
        <dbReference type="ARBA" id="ARBA00022475"/>
    </source>
</evidence>
<dbReference type="EMBL" id="RZNJ01000006">
    <property type="protein sequence ID" value="RUT28889.1"/>
    <property type="molecule type" value="Genomic_DNA"/>
</dbReference>
<accession>A0A433X495</accession>
<comment type="similarity">
    <text evidence="7">Belongs to the binding-protein-dependent transport system permease family.</text>
</comment>
<reference evidence="9 10" key="1">
    <citation type="journal article" date="2016" name="Int. J. Syst. Evol. Microbiol.">
        <title>Arsenicitalea aurantiaca gen. nov., sp. nov., a new member of the family Hyphomicrobiaceae, isolated from high-arsenic sediment.</title>
        <authorList>
            <person name="Mu Y."/>
            <person name="Zhou L."/>
            <person name="Zeng X.C."/>
            <person name="Liu L."/>
            <person name="Pan Y."/>
            <person name="Chen X."/>
            <person name="Wang J."/>
            <person name="Li S."/>
            <person name="Li W.J."/>
            <person name="Wang Y."/>
        </authorList>
    </citation>
    <scope>NUCLEOTIDE SEQUENCE [LARGE SCALE GENOMIC DNA]</scope>
    <source>
        <strain evidence="9 10">42-50</strain>
    </source>
</reference>
<keyword evidence="3" id="KW-1003">Cell membrane</keyword>
<keyword evidence="5 7" id="KW-1133">Transmembrane helix</keyword>
<feature type="domain" description="ABC transmembrane type-1" evidence="8">
    <location>
        <begin position="60"/>
        <end position="240"/>
    </location>
</feature>
<keyword evidence="6 7" id="KW-0472">Membrane</keyword>
<keyword evidence="10" id="KW-1185">Reference proteome</keyword>
<proteinExistence type="inferred from homology"/>
<dbReference type="AlphaFoldDB" id="A0A433X495"/>
<feature type="transmembrane region" description="Helical" evidence="7">
    <location>
        <begin position="126"/>
        <end position="146"/>
    </location>
</feature>